<evidence type="ECO:0000313" key="3">
    <source>
        <dbReference type="Proteomes" id="UP000322454"/>
    </source>
</evidence>
<accession>A0A520XFR5</accession>
<proteinExistence type="predicted"/>
<keyword evidence="1" id="KW-1133">Transmembrane helix</keyword>
<feature type="transmembrane region" description="Helical" evidence="1">
    <location>
        <begin position="18"/>
        <end position="36"/>
    </location>
</feature>
<evidence type="ECO:0000313" key="2">
    <source>
        <dbReference type="EMBL" id="RZV40021.1"/>
    </source>
</evidence>
<feature type="transmembrane region" description="Helical" evidence="1">
    <location>
        <begin position="152"/>
        <end position="173"/>
    </location>
</feature>
<dbReference type="AlphaFoldDB" id="A0A520XFR5"/>
<feature type="transmembrane region" description="Helical" evidence="1">
    <location>
        <begin position="42"/>
        <end position="66"/>
    </location>
</feature>
<gene>
    <name evidence="2" type="ORF">EVJ48_02275</name>
</gene>
<dbReference type="EMBL" id="SHMQ01000004">
    <property type="protein sequence ID" value="RZV40021.1"/>
    <property type="molecule type" value="Genomic_DNA"/>
</dbReference>
<feature type="transmembrane region" description="Helical" evidence="1">
    <location>
        <begin position="126"/>
        <end position="146"/>
    </location>
</feature>
<reference evidence="2 3" key="1">
    <citation type="submission" date="2019-01" db="EMBL/GenBank/DDBJ databases">
        <title>Insights into ecological role of a new deltaproteobacterial order Candidatus Sinidesulfobacterales (Sva0485) by metagenomics and metatranscriptomics.</title>
        <authorList>
            <person name="Tan S."/>
            <person name="Liu J."/>
            <person name="Fang Y."/>
            <person name="Hedlund B."/>
            <person name="Lian Z.-H."/>
            <person name="Huang L.-Y."/>
            <person name="Li J.-T."/>
            <person name="Huang L.-N."/>
            <person name="Li W.-J."/>
            <person name="Jiang H.-C."/>
            <person name="Dong H.-L."/>
            <person name="Shu W.-S."/>
        </authorList>
    </citation>
    <scope>NUCLEOTIDE SEQUENCE [LARGE SCALE GENOMIC DNA]</scope>
    <source>
        <strain evidence="2">AP4</strain>
    </source>
</reference>
<protein>
    <submittedName>
        <fullName evidence="2">Uncharacterized protein</fullName>
    </submittedName>
</protein>
<organism evidence="2 3">
    <name type="scientific">Candidatus Acidulodesulfobacterium acidiphilum</name>
    <dbReference type="NCBI Taxonomy" id="2597224"/>
    <lineage>
        <taxon>Bacteria</taxon>
        <taxon>Deltaproteobacteria</taxon>
        <taxon>Candidatus Acidulodesulfobacterales</taxon>
        <taxon>Candidatus Acidulodesulfobacterium</taxon>
    </lineage>
</organism>
<dbReference type="Proteomes" id="UP000322454">
    <property type="component" value="Unassembled WGS sequence"/>
</dbReference>
<sequence>METEVYYPKLYDVIYRSGYVIGFIGMLFFVFSYIFLNNVSSGIIFFYIAFFMFYAGSLISSLFLLVWKKEIKIFILSCVTFGIISGIIYIFVENPEILVVSAGLVLAGLSGLYGKEAHCFHFFEGWILMWSFPLIVFSNILIYGLNAQSNETVHFIFSAVYVIIAFMSLSFLIKKLKQPLMQFCQN</sequence>
<dbReference type="Pfam" id="PF10063">
    <property type="entry name" value="DUF2301"/>
    <property type="match status" value="1"/>
</dbReference>
<feature type="transmembrane region" description="Helical" evidence="1">
    <location>
        <begin position="97"/>
        <end position="114"/>
    </location>
</feature>
<evidence type="ECO:0000256" key="1">
    <source>
        <dbReference type="SAM" id="Phobius"/>
    </source>
</evidence>
<keyword evidence="1" id="KW-0812">Transmembrane</keyword>
<name>A0A520XFR5_9DELT</name>
<dbReference type="InterPro" id="IPR019275">
    <property type="entry name" value="DUF2301"/>
</dbReference>
<keyword evidence="1" id="KW-0472">Membrane</keyword>
<comment type="caution">
    <text evidence="2">The sequence shown here is derived from an EMBL/GenBank/DDBJ whole genome shotgun (WGS) entry which is preliminary data.</text>
</comment>
<feature type="transmembrane region" description="Helical" evidence="1">
    <location>
        <begin position="73"/>
        <end position="91"/>
    </location>
</feature>